<evidence type="ECO:0000313" key="3">
    <source>
        <dbReference type="Proteomes" id="UP000198749"/>
    </source>
</evidence>
<accession>A0A1H9M4H9</accession>
<dbReference type="Proteomes" id="UP000198749">
    <property type="component" value="Unassembled WGS sequence"/>
</dbReference>
<gene>
    <name evidence="2" type="ORF">SAMN03080615_04239</name>
</gene>
<name>A0A1H9M4H9_9GAMM</name>
<organism evidence="2 3">
    <name type="scientific">Amphritea atlantica</name>
    <dbReference type="NCBI Taxonomy" id="355243"/>
    <lineage>
        <taxon>Bacteria</taxon>
        <taxon>Pseudomonadati</taxon>
        <taxon>Pseudomonadota</taxon>
        <taxon>Gammaproteobacteria</taxon>
        <taxon>Oceanospirillales</taxon>
        <taxon>Oceanospirillaceae</taxon>
        <taxon>Amphritea</taxon>
    </lineage>
</organism>
<sequence length="23" mass="2698">MGKRKNQTRLRRLLERRCAPASG</sequence>
<proteinExistence type="predicted"/>
<feature type="compositionally biased region" description="Basic and acidic residues" evidence="1">
    <location>
        <begin position="12"/>
        <end position="23"/>
    </location>
</feature>
<evidence type="ECO:0000256" key="1">
    <source>
        <dbReference type="SAM" id="MobiDB-lite"/>
    </source>
</evidence>
<evidence type="ECO:0000313" key="2">
    <source>
        <dbReference type="EMBL" id="SER18451.1"/>
    </source>
</evidence>
<feature type="region of interest" description="Disordered" evidence="1">
    <location>
        <begin position="1"/>
        <end position="23"/>
    </location>
</feature>
<keyword evidence="3" id="KW-1185">Reference proteome</keyword>
<reference evidence="3" key="1">
    <citation type="submission" date="2016-10" db="EMBL/GenBank/DDBJ databases">
        <authorList>
            <person name="Varghese N."/>
            <person name="Submissions S."/>
        </authorList>
    </citation>
    <scope>NUCLEOTIDE SEQUENCE [LARGE SCALE GENOMIC DNA]</scope>
    <source>
        <strain evidence="3">DSM 18887</strain>
    </source>
</reference>
<protein>
    <submittedName>
        <fullName evidence="2">Uncharacterized protein</fullName>
    </submittedName>
</protein>
<dbReference type="AlphaFoldDB" id="A0A1H9M4H9"/>
<dbReference type="EMBL" id="FOGB01000022">
    <property type="protein sequence ID" value="SER18451.1"/>
    <property type="molecule type" value="Genomic_DNA"/>
</dbReference>
<feature type="compositionally biased region" description="Basic residues" evidence="1">
    <location>
        <begin position="1"/>
        <end position="11"/>
    </location>
</feature>